<proteinExistence type="predicted"/>
<evidence type="ECO:0000256" key="1">
    <source>
        <dbReference type="SAM" id="MobiDB-lite"/>
    </source>
</evidence>
<protein>
    <submittedName>
        <fullName evidence="2">Uncharacterized protein</fullName>
    </submittedName>
</protein>
<gene>
    <name evidence="2" type="ORF">JI435_441230</name>
</gene>
<feature type="compositionally biased region" description="Low complexity" evidence="1">
    <location>
        <begin position="60"/>
        <end position="70"/>
    </location>
</feature>
<dbReference type="EMBL" id="CP069036">
    <property type="protein sequence ID" value="QRD02764.1"/>
    <property type="molecule type" value="Genomic_DNA"/>
</dbReference>
<dbReference type="Proteomes" id="UP000663193">
    <property type="component" value="Chromosome 14"/>
</dbReference>
<reference evidence="3" key="1">
    <citation type="journal article" date="2021" name="BMC Genomics">
        <title>Chromosome-level genome assembly and manually-curated proteome of model necrotroph Parastagonospora nodorum Sn15 reveals a genome-wide trove of candidate effector homologs, and redundancy of virulence-related functions within an accessory chromosome.</title>
        <authorList>
            <person name="Bertazzoni S."/>
            <person name="Jones D.A.B."/>
            <person name="Phan H.T."/>
            <person name="Tan K.-C."/>
            <person name="Hane J.K."/>
        </authorList>
    </citation>
    <scope>NUCLEOTIDE SEQUENCE [LARGE SCALE GENOMIC DNA]</scope>
    <source>
        <strain evidence="3">SN15 / ATCC MYA-4574 / FGSC 10173)</strain>
    </source>
</reference>
<name>A0A7U2I5U2_PHANO</name>
<feature type="region of interest" description="Disordered" evidence="1">
    <location>
        <begin position="31"/>
        <end position="87"/>
    </location>
</feature>
<organism evidence="2 3">
    <name type="scientific">Phaeosphaeria nodorum (strain SN15 / ATCC MYA-4574 / FGSC 10173)</name>
    <name type="common">Glume blotch fungus</name>
    <name type="synonym">Parastagonospora nodorum</name>
    <dbReference type="NCBI Taxonomy" id="321614"/>
    <lineage>
        <taxon>Eukaryota</taxon>
        <taxon>Fungi</taxon>
        <taxon>Dikarya</taxon>
        <taxon>Ascomycota</taxon>
        <taxon>Pezizomycotina</taxon>
        <taxon>Dothideomycetes</taxon>
        <taxon>Pleosporomycetidae</taxon>
        <taxon>Pleosporales</taxon>
        <taxon>Pleosporineae</taxon>
        <taxon>Phaeosphaeriaceae</taxon>
        <taxon>Parastagonospora</taxon>
    </lineage>
</organism>
<evidence type="ECO:0000313" key="3">
    <source>
        <dbReference type="Proteomes" id="UP000663193"/>
    </source>
</evidence>
<evidence type="ECO:0000313" key="2">
    <source>
        <dbReference type="EMBL" id="QRD02764.1"/>
    </source>
</evidence>
<accession>A0A7U2I5U2</accession>
<dbReference type="AlphaFoldDB" id="A0A7U2I5U2"/>
<feature type="compositionally biased region" description="Polar residues" evidence="1">
    <location>
        <begin position="31"/>
        <end position="55"/>
    </location>
</feature>
<sequence length="109" mass="12000">MKNLKTTKVPFTSSPLLVSKHRKKLSIQTTKLLESTNPQPSHLTRPFNSQGQSSRPPVPAANNTAPQPTAGKWTSIAHPISQQHAHEADKVEQMNLGSIHYPITHLHTA</sequence>
<dbReference type="VEuPathDB" id="FungiDB:JI435_441230"/>
<keyword evidence="3" id="KW-1185">Reference proteome</keyword>